<dbReference type="InterPro" id="IPR009100">
    <property type="entry name" value="AcylCoA_DH/oxidase_NM_dom_sf"/>
</dbReference>
<dbReference type="InterPro" id="IPR052904">
    <property type="entry name" value="Acyl-CoA_dehydrogenase-like"/>
</dbReference>
<comment type="cofactor">
    <cofactor evidence="4">
        <name>FAD</name>
        <dbReference type="ChEBI" id="CHEBI:57692"/>
    </cofactor>
</comment>
<feature type="domain" description="Adaptive response protein AidB N-terminal" evidence="7">
    <location>
        <begin position="11"/>
        <end position="169"/>
    </location>
</feature>
<dbReference type="Proteomes" id="UP000027986">
    <property type="component" value="Chromosome"/>
</dbReference>
<dbReference type="InterPro" id="IPR009075">
    <property type="entry name" value="AcylCo_DH/oxidase_C"/>
</dbReference>
<dbReference type="Pfam" id="PF00441">
    <property type="entry name" value="Acyl-CoA_dh_1"/>
    <property type="match status" value="1"/>
</dbReference>
<evidence type="ECO:0000256" key="3">
    <source>
        <dbReference type="ARBA" id="ARBA00022827"/>
    </source>
</evidence>
<evidence type="ECO:0000259" key="5">
    <source>
        <dbReference type="Pfam" id="PF00441"/>
    </source>
</evidence>
<dbReference type="PANTHER" id="PTHR42707">
    <property type="entry name" value="ACYL-COA DEHYDROGENASE"/>
    <property type="match status" value="1"/>
</dbReference>
<dbReference type="eggNOG" id="COG1960">
    <property type="taxonomic scope" value="Bacteria"/>
</dbReference>
<keyword evidence="2 4" id="KW-0285">Flavoprotein</keyword>
<dbReference type="EMBL" id="CP008889">
    <property type="protein sequence ID" value="AIF41143.1"/>
    <property type="molecule type" value="Genomic_DNA"/>
</dbReference>
<dbReference type="OrthoDB" id="9771038at2"/>
<evidence type="ECO:0000259" key="7">
    <source>
        <dbReference type="Pfam" id="PF18158"/>
    </source>
</evidence>
<evidence type="ECO:0000259" key="6">
    <source>
        <dbReference type="Pfam" id="PF02770"/>
    </source>
</evidence>
<dbReference type="GeneID" id="41841375"/>
<dbReference type="InterPro" id="IPR041504">
    <property type="entry name" value="AidB_N"/>
</dbReference>
<dbReference type="GO" id="GO:0003995">
    <property type="term" value="F:acyl-CoA dehydrogenase activity"/>
    <property type="evidence" value="ECO:0007669"/>
    <property type="project" value="TreeGrafter"/>
</dbReference>
<dbReference type="InterPro" id="IPR036250">
    <property type="entry name" value="AcylCo_DH-like_C"/>
</dbReference>
<dbReference type="Pfam" id="PF18158">
    <property type="entry name" value="AidB_N"/>
    <property type="match status" value="1"/>
</dbReference>
<comment type="similarity">
    <text evidence="1 4">Belongs to the acyl-CoA dehydrogenase family.</text>
</comment>
<dbReference type="Gene3D" id="2.40.110.20">
    <property type="match status" value="1"/>
</dbReference>
<dbReference type="Gene3D" id="1.20.140.10">
    <property type="entry name" value="Butyryl-CoA Dehydrogenase, subunit A, domain 3"/>
    <property type="match status" value="1"/>
</dbReference>
<evidence type="ECO:0000256" key="2">
    <source>
        <dbReference type="ARBA" id="ARBA00022630"/>
    </source>
</evidence>
<evidence type="ECO:0000256" key="1">
    <source>
        <dbReference type="ARBA" id="ARBA00009347"/>
    </source>
</evidence>
<dbReference type="AlphaFoldDB" id="A0A075JM53"/>
<dbReference type="Gene3D" id="6.10.250.600">
    <property type="match status" value="1"/>
</dbReference>
<dbReference type="SUPFAM" id="SSF56645">
    <property type="entry name" value="Acyl-CoA dehydrogenase NM domain-like"/>
    <property type="match status" value="1"/>
</dbReference>
<dbReference type="Pfam" id="PF02770">
    <property type="entry name" value="Acyl-CoA_dh_M"/>
    <property type="match status" value="1"/>
</dbReference>
<evidence type="ECO:0000313" key="9">
    <source>
        <dbReference type="Proteomes" id="UP000027986"/>
    </source>
</evidence>
<keyword evidence="9" id="KW-1185">Reference proteome</keyword>
<feature type="domain" description="Acyl-CoA dehydrogenase/oxidase C-terminal" evidence="5">
    <location>
        <begin position="292"/>
        <end position="451"/>
    </location>
</feature>
<dbReference type="PANTHER" id="PTHR42707:SF3">
    <property type="entry name" value="ACYL-COA DEHYDROGENASE AIDB-RELATED"/>
    <property type="match status" value="1"/>
</dbReference>
<accession>A0A075JM53</accession>
<feature type="domain" description="Acyl-CoA oxidase/dehydrogenase middle" evidence="6">
    <location>
        <begin position="184"/>
        <end position="282"/>
    </location>
</feature>
<sequence length="559" mass="59731">MTDVFALTPTNQAEVMAGFDAVDVDEALKDAASAFASHEHADVLGPLRELGVMAGSEEAREHGMAANTFTPRHRAVDRFGARIDAVEFHPSWHWLMRRGVEFGLAGVPWQDASADAHLRRAAGFITWSGVEPGHVCPLTMTYAAVPALRADEALTQRYADGLAASVYEPGDLPAASKEGLLAGMGMTEKQGGSDVRTNVTEATPSGFDDDGAAVYSLRGHKWFTSAPTDDLFLVLAQAPGGLTCFVVPRVHPDGTRIALRIVRLKDKLGNRSNASSELEFHDAYATRLGDEGAGVRTIIEMVSATRLDCVLGSAGLMRRATSEAAWYTARRQAFGGVLADKPAMQNVLADLAIESEAATALGMRLAASVDRIESGDPGSEHERAFRRFALPLAKFWVCKRTPMHVAEALECLGGNGYVEESGMPLLFRESPLNSIWEGSGSVNALDVLRALTRSPEAFEAFSRELDVTRGDHPGLDVATKQVLADVVSLTPDDAEYRARDISARMAVVLQASLLLRSAPSSVSDAFIASRVQGEWGGVFGTLGTSAASAAIARRATPRP</sequence>
<evidence type="ECO:0000256" key="4">
    <source>
        <dbReference type="RuleBase" id="RU362125"/>
    </source>
</evidence>
<keyword evidence="4" id="KW-0560">Oxidoreductase</keyword>
<dbReference type="HOGENOM" id="CLU_016513_0_0_11"/>
<protein>
    <submittedName>
        <fullName evidence="8">Acyl-CoA dehydrogenase</fullName>
    </submittedName>
</protein>
<dbReference type="RefSeq" id="WP_038568755.1">
    <property type="nucleotide sequence ID" value="NZ_CP008889.1"/>
</dbReference>
<organism evidence="8 9">
    <name type="scientific">Dermacoccus nishinomiyaensis</name>
    <dbReference type="NCBI Taxonomy" id="1274"/>
    <lineage>
        <taxon>Bacteria</taxon>
        <taxon>Bacillati</taxon>
        <taxon>Actinomycetota</taxon>
        <taxon>Actinomycetes</taxon>
        <taxon>Micrococcales</taxon>
        <taxon>Dermacoccaceae</taxon>
        <taxon>Dermacoccus</taxon>
    </lineage>
</organism>
<proteinExistence type="inferred from homology"/>
<dbReference type="InterPro" id="IPR006091">
    <property type="entry name" value="Acyl-CoA_Oxase/DH_mid-dom"/>
</dbReference>
<reference evidence="8 9" key="1">
    <citation type="submission" date="2014-07" db="EMBL/GenBank/DDBJ databases">
        <title>Genome Sequencing of Dermacoccus nishinomiyaensis.</title>
        <authorList>
            <person name="Hong K.W."/>
            <person name="Chan K.G."/>
        </authorList>
    </citation>
    <scope>NUCLEOTIDE SEQUENCE [LARGE SCALE GENOMIC DNA]</scope>
    <source>
        <strain evidence="8 9">M25</strain>
    </source>
</reference>
<dbReference type="SUPFAM" id="SSF47203">
    <property type="entry name" value="Acyl-CoA dehydrogenase C-terminal domain-like"/>
    <property type="match status" value="1"/>
</dbReference>
<name>A0A075JM53_9MICO</name>
<keyword evidence="3 4" id="KW-0274">FAD</keyword>
<evidence type="ECO:0000313" key="8">
    <source>
        <dbReference type="EMBL" id="AIF41143.1"/>
    </source>
</evidence>
<gene>
    <name evidence="8" type="ORF">HX89_09510</name>
</gene>
<dbReference type="KEGG" id="dni:HX89_09510"/>